<proteinExistence type="predicted"/>
<dbReference type="PANTHER" id="PTHR23530:SF1">
    <property type="entry name" value="PERMEASE, MAJOR FACILITATOR SUPERFAMILY-RELATED"/>
    <property type="match status" value="1"/>
</dbReference>
<dbReference type="AlphaFoldDB" id="A0A0P8YEK8"/>
<sequence length="390" mass="43004">MDIRKKNIHLLYAIAFLQGMVFYGPIATLYRRAQGLSVFDITLIESISLFFIIAFEVPWGYIADKIGYKKTIVICNTLYFISKIVFWKADSFLSFLSERLILSLVISGLSGCDSAFLYLCAGEKESQRTFGIYEAMTTAGLIFASTIFSAVIKSDYKMSALLTVISYATAMIFSLFLADVKPQTSGTVQLNINIKFIISSFIQNKSFIMLLLAASLLAESNQTITVFLSQLQYVRSGISPSFMGYIHILVTLSGLVSAFSFRLTGLIGEVLTSKILFCTSGIACILMALFPSPVISVFSVIVLRLTSSMFVPIRMDIQNRQINISGRATMLSVYSIIMNMTAVVTNLIFGKITDIGVEYAMAAGGVFCLAGLGIYSTWQSHQSIKHYSSL</sequence>
<dbReference type="InterPro" id="IPR011701">
    <property type="entry name" value="MFS"/>
</dbReference>
<feature type="transmembrane region" description="Helical" evidence="2">
    <location>
        <begin position="36"/>
        <end position="59"/>
    </location>
</feature>
<feature type="transmembrane region" description="Helical" evidence="2">
    <location>
        <begin position="101"/>
        <end position="120"/>
    </location>
</feature>
<keyword evidence="2" id="KW-0812">Transmembrane</keyword>
<dbReference type="SUPFAM" id="SSF103473">
    <property type="entry name" value="MFS general substrate transporter"/>
    <property type="match status" value="1"/>
</dbReference>
<dbReference type="CDD" id="cd06174">
    <property type="entry name" value="MFS"/>
    <property type="match status" value="1"/>
</dbReference>
<comment type="caution">
    <text evidence="3">The sequence shown here is derived from an EMBL/GenBank/DDBJ whole genome shotgun (WGS) entry which is preliminary data.</text>
</comment>
<evidence type="ECO:0000313" key="4">
    <source>
        <dbReference type="Proteomes" id="UP000050326"/>
    </source>
</evidence>
<comment type="subcellular location">
    <subcellularLocation>
        <location evidence="1">Cell membrane</location>
        <topology evidence="1">Multi-pass membrane protein</topology>
    </subcellularLocation>
</comment>
<accession>A0A0P8YEK8</accession>
<feature type="transmembrane region" description="Helical" evidence="2">
    <location>
        <begin position="359"/>
        <end position="378"/>
    </location>
</feature>
<organism evidence="3 4">
    <name type="scientific">Oxobacter pfennigii</name>
    <dbReference type="NCBI Taxonomy" id="36849"/>
    <lineage>
        <taxon>Bacteria</taxon>
        <taxon>Bacillati</taxon>
        <taxon>Bacillota</taxon>
        <taxon>Clostridia</taxon>
        <taxon>Eubacteriales</taxon>
        <taxon>Clostridiaceae</taxon>
        <taxon>Oxobacter</taxon>
    </lineage>
</organism>
<dbReference type="EMBL" id="LKET01000021">
    <property type="protein sequence ID" value="KPU45647.1"/>
    <property type="molecule type" value="Genomic_DNA"/>
</dbReference>
<gene>
    <name evidence="3" type="ORF">OXPF_08800</name>
</gene>
<dbReference type="RefSeq" id="WP_054873983.1">
    <property type="nucleotide sequence ID" value="NZ_LKET01000021.1"/>
</dbReference>
<keyword evidence="2" id="KW-0472">Membrane</keyword>
<dbReference type="InterPro" id="IPR053160">
    <property type="entry name" value="MFS_DHA3_Transporter"/>
</dbReference>
<dbReference type="GO" id="GO:0005886">
    <property type="term" value="C:plasma membrane"/>
    <property type="evidence" value="ECO:0007669"/>
    <property type="project" value="UniProtKB-SubCell"/>
</dbReference>
<dbReference type="PANTHER" id="PTHR23530">
    <property type="entry name" value="TRANSPORT PROTEIN-RELATED"/>
    <property type="match status" value="1"/>
</dbReference>
<dbReference type="Pfam" id="PF07690">
    <property type="entry name" value="MFS_1"/>
    <property type="match status" value="1"/>
</dbReference>
<feature type="transmembrane region" description="Helical" evidence="2">
    <location>
        <begin position="158"/>
        <end position="180"/>
    </location>
</feature>
<feature type="transmembrane region" description="Helical" evidence="2">
    <location>
        <begin position="238"/>
        <end position="259"/>
    </location>
</feature>
<protein>
    <submittedName>
        <fullName evidence="3">Major facilitator superfamily protein</fullName>
    </submittedName>
</protein>
<dbReference type="PATRIC" id="fig|36849.3.peg.939"/>
<dbReference type="OrthoDB" id="1642828at2"/>
<evidence type="ECO:0000256" key="1">
    <source>
        <dbReference type="ARBA" id="ARBA00004651"/>
    </source>
</evidence>
<feature type="transmembrane region" description="Helical" evidence="2">
    <location>
        <begin position="12"/>
        <end position="30"/>
    </location>
</feature>
<feature type="transmembrane region" description="Helical" evidence="2">
    <location>
        <begin position="71"/>
        <end position="89"/>
    </location>
</feature>
<dbReference type="InterPro" id="IPR036259">
    <property type="entry name" value="MFS_trans_sf"/>
</dbReference>
<keyword evidence="2" id="KW-1133">Transmembrane helix</keyword>
<name>A0A0P8YEK8_9CLOT</name>
<dbReference type="GO" id="GO:0022857">
    <property type="term" value="F:transmembrane transporter activity"/>
    <property type="evidence" value="ECO:0007669"/>
    <property type="project" value="InterPro"/>
</dbReference>
<dbReference type="STRING" id="36849.OXPF_08800"/>
<keyword evidence="4" id="KW-1185">Reference proteome</keyword>
<evidence type="ECO:0000256" key="2">
    <source>
        <dbReference type="SAM" id="Phobius"/>
    </source>
</evidence>
<dbReference type="Gene3D" id="1.20.1250.20">
    <property type="entry name" value="MFS general substrate transporter like domains"/>
    <property type="match status" value="1"/>
</dbReference>
<feature type="transmembrane region" description="Helical" evidence="2">
    <location>
        <begin position="132"/>
        <end position="152"/>
    </location>
</feature>
<dbReference type="Proteomes" id="UP000050326">
    <property type="component" value="Unassembled WGS sequence"/>
</dbReference>
<evidence type="ECO:0000313" key="3">
    <source>
        <dbReference type="EMBL" id="KPU45647.1"/>
    </source>
</evidence>
<reference evidence="3 4" key="1">
    <citation type="submission" date="2015-09" db="EMBL/GenBank/DDBJ databases">
        <title>Genome sequence of Oxobacter pfennigii DSM 3222.</title>
        <authorList>
            <person name="Poehlein A."/>
            <person name="Bengelsdorf F.R."/>
            <person name="Schiel-Bengelsdorf B."/>
            <person name="Duerre P."/>
            <person name="Daniel R."/>
        </authorList>
    </citation>
    <scope>NUCLEOTIDE SEQUENCE [LARGE SCALE GENOMIC DNA]</scope>
    <source>
        <strain evidence="3 4">DSM 3222</strain>
    </source>
</reference>
<feature type="transmembrane region" description="Helical" evidence="2">
    <location>
        <begin position="333"/>
        <end position="353"/>
    </location>
</feature>